<evidence type="ECO:0000313" key="2">
    <source>
        <dbReference type="EMBL" id="MFC6885127.1"/>
    </source>
</evidence>
<evidence type="ECO:0000259" key="1">
    <source>
        <dbReference type="Pfam" id="PF07883"/>
    </source>
</evidence>
<dbReference type="EMBL" id="JBHSXS010000034">
    <property type="protein sequence ID" value="MFC6885127.1"/>
    <property type="molecule type" value="Genomic_DNA"/>
</dbReference>
<accession>A0ABW2CTK1</accession>
<organism evidence="2 3">
    <name type="scientific">Actinomadura yumaensis</name>
    <dbReference type="NCBI Taxonomy" id="111807"/>
    <lineage>
        <taxon>Bacteria</taxon>
        <taxon>Bacillati</taxon>
        <taxon>Actinomycetota</taxon>
        <taxon>Actinomycetes</taxon>
        <taxon>Streptosporangiales</taxon>
        <taxon>Thermomonosporaceae</taxon>
        <taxon>Actinomadura</taxon>
    </lineage>
</organism>
<dbReference type="Pfam" id="PF07883">
    <property type="entry name" value="Cupin_2"/>
    <property type="match status" value="1"/>
</dbReference>
<comment type="caution">
    <text evidence="2">The sequence shown here is derived from an EMBL/GenBank/DDBJ whole genome shotgun (WGS) entry which is preliminary data.</text>
</comment>
<feature type="domain" description="Cupin type-2" evidence="1">
    <location>
        <begin position="52"/>
        <end position="113"/>
    </location>
</feature>
<keyword evidence="3" id="KW-1185">Reference proteome</keyword>
<dbReference type="InterPro" id="IPR014710">
    <property type="entry name" value="RmlC-like_jellyroll"/>
</dbReference>
<dbReference type="RefSeq" id="WP_160824961.1">
    <property type="nucleotide sequence ID" value="NZ_JBHSXE010000001.1"/>
</dbReference>
<reference evidence="3" key="1">
    <citation type="journal article" date="2019" name="Int. J. Syst. Evol. Microbiol.">
        <title>The Global Catalogue of Microorganisms (GCM) 10K type strain sequencing project: providing services to taxonomists for standard genome sequencing and annotation.</title>
        <authorList>
            <consortium name="The Broad Institute Genomics Platform"/>
            <consortium name="The Broad Institute Genome Sequencing Center for Infectious Disease"/>
            <person name="Wu L."/>
            <person name="Ma J."/>
        </authorList>
    </citation>
    <scope>NUCLEOTIDE SEQUENCE [LARGE SCALE GENOMIC DNA]</scope>
    <source>
        <strain evidence="3">JCM 3369</strain>
    </source>
</reference>
<proteinExistence type="predicted"/>
<evidence type="ECO:0000313" key="3">
    <source>
        <dbReference type="Proteomes" id="UP001596380"/>
    </source>
</evidence>
<dbReference type="Gene3D" id="2.60.120.10">
    <property type="entry name" value="Jelly Rolls"/>
    <property type="match status" value="1"/>
</dbReference>
<sequence>MTVTTVDMLSSAITFGDGGRVEAAEPRMTEDDGAWQLATFRVETDADVHADHWEVHPAAEEAVCCLSGALRVYFRPESPDGDETEVRLSAGGAVIVPRGRWHRLELDEPSVVMSVALRRGSRQEKRSDV</sequence>
<dbReference type="InterPro" id="IPR013096">
    <property type="entry name" value="Cupin_2"/>
</dbReference>
<dbReference type="SUPFAM" id="SSF51182">
    <property type="entry name" value="RmlC-like cupins"/>
    <property type="match status" value="1"/>
</dbReference>
<gene>
    <name evidence="2" type="ORF">ACFQKB_35600</name>
</gene>
<dbReference type="InterPro" id="IPR011051">
    <property type="entry name" value="RmlC_Cupin_sf"/>
</dbReference>
<name>A0ABW2CTK1_9ACTN</name>
<dbReference type="Proteomes" id="UP001596380">
    <property type="component" value="Unassembled WGS sequence"/>
</dbReference>
<protein>
    <submittedName>
        <fullName evidence="2">Cupin domain-containing protein</fullName>
    </submittedName>
</protein>